<evidence type="ECO:0000256" key="10">
    <source>
        <dbReference type="ARBA" id="ARBA00022989"/>
    </source>
</evidence>
<dbReference type="InterPro" id="IPR029058">
    <property type="entry name" value="AB_hydrolase_fold"/>
</dbReference>
<comment type="subcellular location">
    <subcellularLocation>
        <location evidence="2">Cell membrane</location>
        <topology evidence="2">Multi-pass membrane protein</topology>
    </subcellularLocation>
</comment>
<evidence type="ECO:0000256" key="4">
    <source>
        <dbReference type="ARBA" id="ARBA00022553"/>
    </source>
</evidence>
<comment type="caution">
    <text evidence="18">The sequence shown here is derived from an EMBL/GenBank/DDBJ whole genome shotgun (WGS) entry which is preliminary data.</text>
</comment>
<protein>
    <recommendedName>
        <fullName evidence="14">sn-1-specific diacylglycerol lipase</fullName>
        <ecNumber evidence="14">3.1.1.116</ecNumber>
    </recommendedName>
</protein>
<keyword evidence="19" id="KW-1185">Reference proteome</keyword>
<dbReference type="Proteomes" id="UP001255856">
    <property type="component" value="Unassembled WGS sequence"/>
</dbReference>
<keyword evidence="10 16" id="KW-1133">Transmembrane helix</keyword>
<feature type="transmembrane region" description="Helical" evidence="16">
    <location>
        <begin position="65"/>
        <end position="88"/>
    </location>
</feature>
<evidence type="ECO:0000256" key="1">
    <source>
        <dbReference type="ARBA" id="ARBA00001913"/>
    </source>
</evidence>
<keyword evidence="7" id="KW-0378">Hydrolase</keyword>
<feature type="compositionally biased region" description="Low complexity" evidence="15">
    <location>
        <begin position="761"/>
        <end position="774"/>
    </location>
</feature>
<evidence type="ECO:0000256" key="6">
    <source>
        <dbReference type="ARBA" id="ARBA00022723"/>
    </source>
</evidence>
<evidence type="ECO:0000256" key="2">
    <source>
        <dbReference type="ARBA" id="ARBA00004651"/>
    </source>
</evidence>
<comment type="catalytic activity">
    <reaction evidence="13">
        <text>a 1,2-diacyl-sn-glycerol + H2O = a 2-acylglycerol + a fatty acid + H(+)</text>
        <dbReference type="Rhea" id="RHEA:33275"/>
        <dbReference type="ChEBI" id="CHEBI:15377"/>
        <dbReference type="ChEBI" id="CHEBI:15378"/>
        <dbReference type="ChEBI" id="CHEBI:17389"/>
        <dbReference type="ChEBI" id="CHEBI:17815"/>
        <dbReference type="ChEBI" id="CHEBI:28868"/>
        <dbReference type="EC" id="3.1.1.116"/>
    </reaction>
    <physiologicalReaction direction="left-to-right" evidence="13">
        <dbReference type="Rhea" id="RHEA:33276"/>
    </physiologicalReaction>
</comment>
<feature type="domain" description="Fungal lipase-type" evidence="17">
    <location>
        <begin position="804"/>
        <end position="877"/>
    </location>
</feature>
<evidence type="ECO:0000256" key="14">
    <source>
        <dbReference type="ARBA" id="ARBA00026104"/>
    </source>
</evidence>
<dbReference type="AlphaFoldDB" id="A0AAD9IM68"/>
<evidence type="ECO:0000313" key="18">
    <source>
        <dbReference type="EMBL" id="KAK2079855.1"/>
    </source>
</evidence>
<feature type="region of interest" description="Disordered" evidence="15">
    <location>
        <begin position="758"/>
        <end position="787"/>
    </location>
</feature>
<keyword evidence="3" id="KW-1003">Cell membrane</keyword>
<evidence type="ECO:0000256" key="16">
    <source>
        <dbReference type="SAM" id="Phobius"/>
    </source>
</evidence>
<evidence type="ECO:0000256" key="7">
    <source>
        <dbReference type="ARBA" id="ARBA00022801"/>
    </source>
</evidence>
<reference evidence="18" key="1">
    <citation type="submission" date="2021-01" db="EMBL/GenBank/DDBJ databases">
        <authorList>
            <person name="Eckstrom K.M.E."/>
        </authorList>
    </citation>
    <scope>NUCLEOTIDE SEQUENCE</scope>
    <source>
        <strain evidence="18">UVCC 0001</strain>
    </source>
</reference>
<dbReference type="InterPro" id="IPR052214">
    <property type="entry name" value="DAG_Lipase-Related"/>
</dbReference>
<name>A0AAD9IM68_PROWI</name>
<keyword evidence="9" id="KW-0442">Lipid degradation</keyword>
<sequence>MRRLGAWTIESTGIEFACSVGTQLRVAVYSLVGLFGLCCLVEISFTSIGLKGGPLEEEKRSPVRLLLYAEVALWFALVGFTGYGTYILSSPTVPTSCWDNNPCAYSDQLPGVCTGAVDSLGHATLSGPCQDVADNQDVFQCVRSCFGDWFDSGVSWAVSSWPDPDPWNCSISAAATNLSTSDFVLWTLENVYDGNGTAFRAAFGNFAAQLDQCSISGGSKQDVINYNKQLASCEHATQQMEIAYLELLGISYNASMPSSSTPWIGCMSETCQNVLFSADNCESWDVLLKLGNPSSRKGFVIGLVFGSWGILAVTALAAFIAFNSFPDYEDVAGWEGTLRGFARLCCCTGLMQEAALPSSENTAQRDIAQSLKMLFGGIDLDPTDRFVAAFLVAEEQHRRRRRHATAMLEASGAVPALRARRRLRNWVGGGAAARQQQWGACLLGPEAVAGGLASAADAPDSDEDVEKGPRDWDRASSESRSAADRELLTDAAAAPLRGGPRRLTLRVTDRYHPMLTPIGLPRALSRHIAPREAAAVYTGPQVAIERRVLLRAEEMSRFAIGSYGLQNIIWGRGRRPAACAGNLNMLVRCLRSPLRLTPRLRQRNYRAIMEVTGAEPEDFVYASHANRQGGILPYIIMAHRPSKTLVLSLRGTVSMEDLITDLLSHPLDVSEWLPEWVHTANRAKAPLYAHAGIVASATAVLLDLEEKGLLRDLLAARMDRLASAGAGGLARASAAGADAAAARAPALERMRRLSVPASPVSARRAGSAGAASASEEGETVLPSRSARPGGAVRLPLSRARAIIRGRSDWSLAVTGHSLGAAVACMLCFQLREQFPELQCWAFNPPGGLLSWELSRIARQFCTSVVVGKDVISRLSFNNLKRTVDEMVVTLARCRRPKLKILGDILVHRRGGRARAPPEAFCELHELSDEVLLRVQKYHETSNLHADSQPEMYPPGRILFLRPFKNHAATQTWDAVWIDAAALMGEGILLAPSMMAHHRTFTLSEAFAEVLKLDEGARPHADLDGRV</sequence>
<evidence type="ECO:0000256" key="9">
    <source>
        <dbReference type="ARBA" id="ARBA00022963"/>
    </source>
</evidence>
<dbReference type="PANTHER" id="PTHR45792:SF8">
    <property type="entry name" value="DIACYLGLYCEROL LIPASE-ALPHA"/>
    <property type="match status" value="1"/>
</dbReference>
<keyword evidence="6" id="KW-0479">Metal-binding</keyword>
<dbReference type="GO" id="GO:0046872">
    <property type="term" value="F:metal ion binding"/>
    <property type="evidence" value="ECO:0007669"/>
    <property type="project" value="UniProtKB-KW"/>
</dbReference>
<keyword evidence="12 16" id="KW-0472">Membrane</keyword>
<keyword evidence="11" id="KW-0443">Lipid metabolism</keyword>
<dbReference type="GO" id="GO:0016298">
    <property type="term" value="F:lipase activity"/>
    <property type="evidence" value="ECO:0007669"/>
    <property type="project" value="TreeGrafter"/>
</dbReference>
<evidence type="ECO:0000256" key="3">
    <source>
        <dbReference type="ARBA" id="ARBA00022475"/>
    </source>
</evidence>
<proteinExistence type="predicted"/>
<keyword evidence="8" id="KW-0106">Calcium</keyword>
<evidence type="ECO:0000256" key="8">
    <source>
        <dbReference type="ARBA" id="ARBA00022837"/>
    </source>
</evidence>
<dbReference type="EMBL" id="JASFZW010000002">
    <property type="protein sequence ID" value="KAK2079855.1"/>
    <property type="molecule type" value="Genomic_DNA"/>
</dbReference>
<evidence type="ECO:0000256" key="13">
    <source>
        <dbReference type="ARBA" id="ARBA00024531"/>
    </source>
</evidence>
<organism evidence="18 19">
    <name type="scientific">Prototheca wickerhamii</name>
    <dbReference type="NCBI Taxonomy" id="3111"/>
    <lineage>
        <taxon>Eukaryota</taxon>
        <taxon>Viridiplantae</taxon>
        <taxon>Chlorophyta</taxon>
        <taxon>core chlorophytes</taxon>
        <taxon>Trebouxiophyceae</taxon>
        <taxon>Chlorellales</taxon>
        <taxon>Chlorellaceae</taxon>
        <taxon>Prototheca</taxon>
    </lineage>
</organism>
<dbReference type="Gene3D" id="3.40.50.1820">
    <property type="entry name" value="alpha/beta hydrolase"/>
    <property type="match status" value="1"/>
</dbReference>
<feature type="region of interest" description="Disordered" evidence="15">
    <location>
        <begin position="453"/>
        <end position="484"/>
    </location>
</feature>
<feature type="compositionally biased region" description="Basic and acidic residues" evidence="15">
    <location>
        <begin position="466"/>
        <end position="484"/>
    </location>
</feature>
<evidence type="ECO:0000313" key="19">
    <source>
        <dbReference type="Proteomes" id="UP001255856"/>
    </source>
</evidence>
<comment type="cofactor">
    <cofactor evidence="1">
        <name>Ca(2+)</name>
        <dbReference type="ChEBI" id="CHEBI:29108"/>
    </cofactor>
</comment>
<evidence type="ECO:0000256" key="15">
    <source>
        <dbReference type="SAM" id="MobiDB-lite"/>
    </source>
</evidence>
<dbReference type="SUPFAM" id="SSF53474">
    <property type="entry name" value="alpha/beta-Hydrolases"/>
    <property type="match status" value="1"/>
</dbReference>
<dbReference type="Pfam" id="PF01764">
    <property type="entry name" value="Lipase_3"/>
    <property type="match status" value="1"/>
</dbReference>
<evidence type="ECO:0000256" key="5">
    <source>
        <dbReference type="ARBA" id="ARBA00022692"/>
    </source>
</evidence>
<dbReference type="GO" id="GO:0005886">
    <property type="term" value="C:plasma membrane"/>
    <property type="evidence" value="ECO:0007669"/>
    <property type="project" value="UniProtKB-SubCell"/>
</dbReference>
<evidence type="ECO:0000256" key="12">
    <source>
        <dbReference type="ARBA" id="ARBA00023136"/>
    </source>
</evidence>
<evidence type="ECO:0000259" key="17">
    <source>
        <dbReference type="Pfam" id="PF01764"/>
    </source>
</evidence>
<feature type="transmembrane region" description="Helical" evidence="16">
    <location>
        <begin position="299"/>
        <end position="322"/>
    </location>
</feature>
<dbReference type="EC" id="3.1.1.116" evidence="14"/>
<dbReference type="GO" id="GO:0016042">
    <property type="term" value="P:lipid catabolic process"/>
    <property type="evidence" value="ECO:0007669"/>
    <property type="project" value="UniProtKB-KW"/>
</dbReference>
<accession>A0AAD9IM68</accession>
<keyword evidence="4" id="KW-0597">Phosphoprotein</keyword>
<evidence type="ECO:0000256" key="11">
    <source>
        <dbReference type="ARBA" id="ARBA00023098"/>
    </source>
</evidence>
<dbReference type="PANTHER" id="PTHR45792">
    <property type="entry name" value="DIACYLGLYCEROL LIPASE HOMOLOG-RELATED"/>
    <property type="match status" value="1"/>
</dbReference>
<dbReference type="InterPro" id="IPR002921">
    <property type="entry name" value="Fungal_lipase-type"/>
</dbReference>
<gene>
    <name evidence="18" type="ORF">QBZ16_002250</name>
</gene>
<keyword evidence="5 16" id="KW-0812">Transmembrane</keyword>
<feature type="transmembrane region" description="Helical" evidence="16">
    <location>
        <begin position="26"/>
        <end position="45"/>
    </location>
</feature>